<evidence type="ECO:0000313" key="3">
    <source>
        <dbReference type="Proteomes" id="UP001386955"/>
    </source>
</evidence>
<organism evidence="2 3">
    <name type="scientific">Psophocarpus tetragonolobus</name>
    <name type="common">Winged bean</name>
    <name type="synonym">Dolichos tetragonolobus</name>
    <dbReference type="NCBI Taxonomy" id="3891"/>
    <lineage>
        <taxon>Eukaryota</taxon>
        <taxon>Viridiplantae</taxon>
        <taxon>Streptophyta</taxon>
        <taxon>Embryophyta</taxon>
        <taxon>Tracheophyta</taxon>
        <taxon>Spermatophyta</taxon>
        <taxon>Magnoliopsida</taxon>
        <taxon>eudicotyledons</taxon>
        <taxon>Gunneridae</taxon>
        <taxon>Pentapetalae</taxon>
        <taxon>rosids</taxon>
        <taxon>fabids</taxon>
        <taxon>Fabales</taxon>
        <taxon>Fabaceae</taxon>
        <taxon>Papilionoideae</taxon>
        <taxon>50 kb inversion clade</taxon>
        <taxon>NPAAA clade</taxon>
        <taxon>indigoferoid/millettioid clade</taxon>
        <taxon>Phaseoleae</taxon>
        <taxon>Psophocarpus</taxon>
    </lineage>
</organism>
<reference evidence="2 3" key="1">
    <citation type="submission" date="2024-01" db="EMBL/GenBank/DDBJ databases">
        <title>The genomes of 5 underutilized Papilionoideae crops provide insights into root nodulation and disease resistanc.</title>
        <authorList>
            <person name="Jiang F."/>
        </authorList>
    </citation>
    <scope>NUCLEOTIDE SEQUENCE [LARGE SCALE GENOMIC DNA]</scope>
    <source>
        <strain evidence="2">DUOXIRENSHENG_FW03</strain>
        <tissue evidence="2">Leaves</tissue>
    </source>
</reference>
<feature type="transmembrane region" description="Helical" evidence="1">
    <location>
        <begin position="12"/>
        <end position="29"/>
    </location>
</feature>
<protein>
    <submittedName>
        <fullName evidence="2">Uncharacterized protein</fullName>
    </submittedName>
</protein>
<keyword evidence="1" id="KW-0472">Membrane</keyword>
<accession>A0AAN9S6S8</accession>
<evidence type="ECO:0000256" key="1">
    <source>
        <dbReference type="SAM" id="Phobius"/>
    </source>
</evidence>
<dbReference type="AlphaFoldDB" id="A0AAN9S6S8"/>
<evidence type="ECO:0000313" key="2">
    <source>
        <dbReference type="EMBL" id="KAK7389947.1"/>
    </source>
</evidence>
<dbReference type="Proteomes" id="UP001386955">
    <property type="component" value="Unassembled WGS sequence"/>
</dbReference>
<keyword evidence="1" id="KW-0812">Transmembrane</keyword>
<gene>
    <name evidence="2" type="ORF">VNO78_25244</name>
</gene>
<keyword evidence="3" id="KW-1185">Reference proteome</keyword>
<dbReference type="EMBL" id="JAYMYS010000006">
    <property type="protein sequence ID" value="KAK7389947.1"/>
    <property type="molecule type" value="Genomic_DNA"/>
</dbReference>
<name>A0AAN9S6S8_PSOTE</name>
<sequence length="108" mass="12087">MVRSSGRVPRGFGFLYACISCFGCSRWVFQDLIKGDPLLCSTYAPSVEVHRYNDMTYRVHNKKIHDVGVGIFVEADVEGHNGDGVMMLGLGFPTMGFKVLRYIGYNIT</sequence>
<proteinExistence type="predicted"/>
<keyword evidence="1" id="KW-1133">Transmembrane helix</keyword>
<comment type="caution">
    <text evidence="2">The sequence shown here is derived from an EMBL/GenBank/DDBJ whole genome shotgun (WGS) entry which is preliminary data.</text>
</comment>